<feature type="compositionally biased region" description="Polar residues" evidence="7">
    <location>
        <begin position="519"/>
        <end position="538"/>
    </location>
</feature>
<evidence type="ECO:0000313" key="10">
    <source>
        <dbReference type="Proteomes" id="UP000736335"/>
    </source>
</evidence>
<dbReference type="AlphaFoldDB" id="A0A9P6L7Z2"/>
<feature type="domain" description="LIM zinc-binding" evidence="8">
    <location>
        <begin position="660"/>
        <end position="735"/>
    </location>
</feature>
<dbReference type="EMBL" id="WIUZ02000006">
    <property type="protein sequence ID" value="KAF9786128.1"/>
    <property type="molecule type" value="Genomic_DNA"/>
</dbReference>
<reference evidence="9" key="1">
    <citation type="journal article" date="2020" name="Nat. Commun.">
        <title>Large-scale genome sequencing of mycorrhizal fungi provides insights into the early evolution of symbiotic traits.</title>
        <authorList>
            <person name="Miyauchi S."/>
            <person name="Kiss E."/>
            <person name="Kuo A."/>
            <person name="Drula E."/>
            <person name="Kohler A."/>
            <person name="Sanchez-Garcia M."/>
            <person name="Morin E."/>
            <person name="Andreopoulos B."/>
            <person name="Barry K.W."/>
            <person name="Bonito G."/>
            <person name="Buee M."/>
            <person name="Carver A."/>
            <person name="Chen C."/>
            <person name="Cichocki N."/>
            <person name="Clum A."/>
            <person name="Culley D."/>
            <person name="Crous P.W."/>
            <person name="Fauchery L."/>
            <person name="Girlanda M."/>
            <person name="Hayes R.D."/>
            <person name="Keri Z."/>
            <person name="LaButti K."/>
            <person name="Lipzen A."/>
            <person name="Lombard V."/>
            <person name="Magnuson J."/>
            <person name="Maillard F."/>
            <person name="Murat C."/>
            <person name="Nolan M."/>
            <person name="Ohm R.A."/>
            <person name="Pangilinan J."/>
            <person name="Pereira M.F."/>
            <person name="Perotto S."/>
            <person name="Peter M."/>
            <person name="Pfister S."/>
            <person name="Riley R."/>
            <person name="Sitrit Y."/>
            <person name="Stielow J.B."/>
            <person name="Szollosi G."/>
            <person name="Zifcakova L."/>
            <person name="Stursova M."/>
            <person name="Spatafora J.W."/>
            <person name="Tedersoo L."/>
            <person name="Vaario L.M."/>
            <person name="Yamada A."/>
            <person name="Yan M."/>
            <person name="Wang P."/>
            <person name="Xu J."/>
            <person name="Bruns T."/>
            <person name="Baldrian P."/>
            <person name="Vilgalys R."/>
            <person name="Dunand C."/>
            <person name="Henrissat B."/>
            <person name="Grigoriev I.V."/>
            <person name="Hibbett D."/>
            <person name="Nagy L.G."/>
            <person name="Martin F.M."/>
        </authorList>
    </citation>
    <scope>NUCLEOTIDE SEQUENCE</scope>
    <source>
        <strain evidence="9">UH-Tt-Lm1</strain>
    </source>
</reference>
<feature type="compositionally biased region" description="Polar residues" evidence="7">
    <location>
        <begin position="71"/>
        <end position="110"/>
    </location>
</feature>
<feature type="region of interest" description="Disordered" evidence="7">
    <location>
        <begin position="519"/>
        <end position="621"/>
    </location>
</feature>
<evidence type="ECO:0000256" key="4">
    <source>
        <dbReference type="ARBA" id="ARBA00022833"/>
    </source>
</evidence>
<evidence type="ECO:0000256" key="2">
    <source>
        <dbReference type="ARBA" id="ARBA00022723"/>
    </source>
</evidence>
<proteinExistence type="predicted"/>
<feature type="compositionally biased region" description="Polar residues" evidence="7">
    <location>
        <begin position="42"/>
        <end position="51"/>
    </location>
</feature>
<keyword evidence="10" id="KW-1185">Reference proteome</keyword>
<organism evidence="9 10">
    <name type="scientific">Thelephora terrestris</name>
    <dbReference type="NCBI Taxonomy" id="56493"/>
    <lineage>
        <taxon>Eukaryota</taxon>
        <taxon>Fungi</taxon>
        <taxon>Dikarya</taxon>
        <taxon>Basidiomycota</taxon>
        <taxon>Agaricomycotina</taxon>
        <taxon>Agaricomycetes</taxon>
        <taxon>Thelephorales</taxon>
        <taxon>Thelephoraceae</taxon>
        <taxon>Thelephora</taxon>
    </lineage>
</organism>
<dbReference type="OrthoDB" id="1112565at2759"/>
<dbReference type="GO" id="GO:0030695">
    <property type="term" value="F:GTPase regulator activity"/>
    <property type="evidence" value="ECO:0007669"/>
    <property type="project" value="UniProtKB-ARBA"/>
</dbReference>
<dbReference type="Proteomes" id="UP000736335">
    <property type="component" value="Unassembled WGS sequence"/>
</dbReference>
<evidence type="ECO:0000313" key="9">
    <source>
        <dbReference type="EMBL" id="KAF9786128.1"/>
    </source>
</evidence>
<keyword evidence="3" id="KW-0677">Repeat</keyword>
<dbReference type="Gene3D" id="2.10.110.10">
    <property type="entry name" value="Cysteine Rich Protein"/>
    <property type="match status" value="3"/>
</dbReference>
<gene>
    <name evidence="9" type="ORF">BJ322DRAFT_1123196</name>
</gene>
<dbReference type="PANTHER" id="PTHR24215">
    <property type="entry name" value="RHO-GTPASE-ACTIVATING PROTEIN LRG1"/>
    <property type="match status" value="1"/>
</dbReference>
<feature type="region of interest" description="Disordered" evidence="7">
    <location>
        <begin position="42"/>
        <end position="125"/>
    </location>
</feature>
<feature type="compositionally biased region" description="Low complexity" evidence="7">
    <location>
        <begin position="453"/>
        <end position="465"/>
    </location>
</feature>
<feature type="region of interest" description="Disordered" evidence="7">
    <location>
        <begin position="380"/>
        <end position="503"/>
    </location>
</feature>
<accession>A0A9P6L7Z2</accession>
<dbReference type="PROSITE" id="PS50023">
    <property type="entry name" value="LIM_DOMAIN_2"/>
    <property type="match status" value="2"/>
</dbReference>
<evidence type="ECO:0000259" key="8">
    <source>
        <dbReference type="PROSITE" id="PS50023"/>
    </source>
</evidence>
<feature type="region of interest" description="Disordered" evidence="7">
    <location>
        <begin position="751"/>
        <end position="770"/>
    </location>
</feature>
<evidence type="ECO:0000256" key="1">
    <source>
        <dbReference type="ARBA" id="ARBA00004123"/>
    </source>
</evidence>
<feature type="compositionally biased region" description="Polar residues" evidence="7">
    <location>
        <begin position="420"/>
        <end position="439"/>
    </location>
</feature>
<comment type="subcellular location">
    <subcellularLocation>
        <location evidence="1">Nucleus</location>
    </subcellularLocation>
</comment>
<feature type="region of interest" description="Disordered" evidence="7">
    <location>
        <begin position="813"/>
        <end position="841"/>
    </location>
</feature>
<keyword evidence="6" id="KW-0440">LIM domain</keyword>
<dbReference type="InterPro" id="IPR001781">
    <property type="entry name" value="Znf_LIM"/>
</dbReference>
<dbReference type="PROSITE" id="PS00478">
    <property type="entry name" value="LIM_DOMAIN_1"/>
    <property type="match status" value="1"/>
</dbReference>
<name>A0A9P6L7Z2_9AGAM</name>
<reference evidence="9" key="2">
    <citation type="submission" date="2020-11" db="EMBL/GenBank/DDBJ databases">
        <authorList>
            <consortium name="DOE Joint Genome Institute"/>
            <person name="Kuo A."/>
            <person name="Miyauchi S."/>
            <person name="Kiss E."/>
            <person name="Drula E."/>
            <person name="Kohler A."/>
            <person name="Sanchez-Garcia M."/>
            <person name="Andreopoulos B."/>
            <person name="Barry K.W."/>
            <person name="Bonito G."/>
            <person name="Buee M."/>
            <person name="Carver A."/>
            <person name="Chen C."/>
            <person name="Cichocki N."/>
            <person name="Clum A."/>
            <person name="Culley D."/>
            <person name="Crous P.W."/>
            <person name="Fauchery L."/>
            <person name="Girlanda M."/>
            <person name="Hayes R."/>
            <person name="Keri Z."/>
            <person name="Labutti K."/>
            <person name="Lipzen A."/>
            <person name="Lombard V."/>
            <person name="Magnuson J."/>
            <person name="Maillard F."/>
            <person name="Morin E."/>
            <person name="Murat C."/>
            <person name="Nolan M."/>
            <person name="Ohm R."/>
            <person name="Pangilinan J."/>
            <person name="Pereira M."/>
            <person name="Perotto S."/>
            <person name="Peter M."/>
            <person name="Riley R."/>
            <person name="Sitrit Y."/>
            <person name="Stielow B."/>
            <person name="Szollosi G."/>
            <person name="Zifcakova L."/>
            <person name="Stursova M."/>
            <person name="Spatafora J.W."/>
            <person name="Tedersoo L."/>
            <person name="Vaario L.-M."/>
            <person name="Yamada A."/>
            <person name="Yan M."/>
            <person name="Wang P."/>
            <person name="Xu J."/>
            <person name="Bruns T."/>
            <person name="Baldrian P."/>
            <person name="Vilgalys R."/>
            <person name="Henrissat B."/>
            <person name="Grigoriev I.V."/>
            <person name="Hibbett D."/>
            <person name="Nagy L.G."/>
            <person name="Martin F.M."/>
        </authorList>
    </citation>
    <scope>NUCLEOTIDE SEQUENCE</scope>
    <source>
        <strain evidence="9">UH-Tt-Lm1</strain>
    </source>
</reference>
<evidence type="ECO:0000256" key="3">
    <source>
        <dbReference type="ARBA" id="ARBA00022737"/>
    </source>
</evidence>
<dbReference type="GO" id="GO:0005634">
    <property type="term" value="C:nucleus"/>
    <property type="evidence" value="ECO:0007669"/>
    <property type="project" value="UniProtKB-SubCell"/>
</dbReference>
<comment type="caution">
    <text evidence="9">The sequence shown here is derived from an EMBL/GenBank/DDBJ whole genome shotgun (WGS) entry which is preliminary data.</text>
</comment>
<sequence length="959" mass="103492">MGFCRRCGDIVSGPKCKCGGTAVAPTVKWNEQGSISKATDRWSQTYVSTTSNREKSPVRRPLSTAFPPTPVQSQDTGSSPSNPLIRSTTTKRFPRPQSTVGTVNLSSRVSTHIEKSTASRPSSPLKNQYSLETLENATDIITSPNGQVLAKAYGSILQPMETLTSFACAICLTPFEPDATIYPDPLATAGSEPRFFCRSCFAANGGSKGECIACCKPVLILKSEGGYIENSGRLWHKRCFRCEGCQKDISSQPMVDLLGKPSCADCFDTCLKRDSPRRHESPRVDREDKKSNLGGIRSGNRSRQGSPALEELEQKLGLLSRSRESSPMLETPTKSSNTRPPPSPLSSPTHTPAKSPHSARFVSPMRDSSPLLDRVRARTMSDHAPPHQSPSVDDGSPIAHRTYDEFKTPERSTSREPVKSSPNIFSTPSKSSPKPNMTSDEAVEEMKQRFLNSARSSPSPTASPQHPSPLPHTPPSRIPIISQGTTLSSSTSREINRDRIVSPPASMLMDSKFLSFPDFSSSSTAPLRTMSSVSLFQPSSPPPDQELLSSELLSTPDPSKNAIRTPELRTITSVGSFQEPDPFLATPELGSDFSDCTSTSGPSTPPSLPFSPPTRPDGDKPARIEEIEGEIPLRTTPTPAPQPKRPSTTIAIPTTLTSNDKCSRCNLSLLNRNGAKFVAVPEDDPKKSPKLYHTHCFRCSVCRGTFEDVQGGRATFVKTDQGACHVRCAPKETKTIASSRTVTTFSNGISPSVSKRFEQPPMTAPASQTKFPRFGGSTSCPGCLKAVSPMEWGVVPGPSGTRWHSACLSCGGKERRGRAGRRKPGEPGCGKKLDSAAKSDPEGGIWCRECWLLLPPPSPIRSPELSTPGSIWSSHTTTRLKGVEPQTTGTTTIARQFTGMGGGDPLIRQMTGNRSVSPIKQLGTPTTRFPRPKSVIGMRGEGRGMQLVRQMTGGSSIEI</sequence>
<evidence type="ECO:0000256" key="6">
    <source>
        <dbReference type="PROSITE-ProRule" id="PRU00125"/>
    </source>
</evidence>
<dbReference type="GO" id="GO:0005737">
    <property type="term" value="C:cytoplasm"/>
    <property type="evidence" value="ECO:0007669"/>
    <property type="project" value="TreeGrafter"/>
</dbReference>
<evidence type="ECO:0000256" key="5">
    <source>
        <dbReference type="ARBA" id="ARBA00023242"/>
    </source>
</evidence>
<feature type="domain" description="LIM zinc-binding" evidence="8">
    <location>
        <begin position="209"/>
        <end position="273"/>
    </location>
</feature>
<feature type="compositionally biased region" description="Polar residues" evidence="7">
    <location>
        <begin position="547"/>
        <end position="558"/>
    </location>
</feature>
<evidence type="ECO:0000256" key="7">
    <source>
        <dbReference type="SAM" id="MobiDB-lite"/>
    </source>
</evidence>
<feature type="compositionally biased region" description="Basic and acidic residues" evidence="7">
    <location>
        <begin position="823"/>
        <end position="841"/>
    </location>
</feature>
<feature type="compositionally biased region" description="Pro residues" evidence="7">
    <location>
        <begin position="466"/>
        <end position="477"/>
    </location>
</feature>
<feature type="region of interest" description="Disordered" evidence="7">
    <location>
        <begin position="275"/>
        <end position="368"/>
    </location>
</feature>
<dbReference type="CDD" id="cd08368">
    <property type="entry name" value="LIM"/>
    <property type="match status" value="1"/>
</dbReference>
<keyword evidence="4 6" id="KW-0862">Zinc</keyword>
<feature type="compositionally biased region" description="Basic and acidic residues" evidence="7">
    <location>
        <begin position="401"/>
        <end position="418"/>
    </location>
</feature>
<protein>
    <recommendedName>
        <fullName evidence="8">LIM zinc-binding domain-containing protein</fullName>
    </recommendedName>
</protein>
<dbReference type="PANTHER" id="PTHR24215:SF35">
    <property type="entry name" value="MUSCLE LIM PROTEIN MLP84B"/>
    <property type="match status" value="1"/>
</dbReference>
<dbReference type="GO" id="GO:0030036">
    <property type="term" value="P:actin cytoskeleton organization"/>
    <property type="evidence" value="ECO:0007669"/>
    <property type="project" value="TreeGrafter"/>
</dbReference>
<keyword evidence="5" id="KW-0539">Nucleus</keyword>
<feature type="compositionally biased region" description="Polar residues" evidence="7">
    <location>
        <begin position="482"/>
        <end position="493"/>
    </location>
</feature>
<feature type="compositionally biased region" description="Basic and acidic residues" evidence="7">
    <location>
        <begin position="275"/>
        <end position="291"/>
    </location>
</feature>
<keyword evidence="2 6" id="KW-0479">Metal-binding</keyword>
<dbReference type="GO" id="GO:0046872">
    <property type="term" value="F:metal ion binding"/>
    <property type="evidence" value="ECO:0007669"/>
    <property type="project" value="UniProtKB-KW"/>
</dbReference>
<dbReference type="SMART" id="SM00132">
    <property type="entry name" value="LIM"/>
    <property type="match status" value="3"/>
</dbReference>
<feature type="compositionally biased region" description="Pro residues" evidence="7">
    <location>
        <begin position="603"/>
        <end position="615"/>
    </location>
</feature>